<evidence type="ECO:0000259" key="3">
    <source>
        <dbReference type="Pfam" id="PF25881"/>
    </source>
</evidence>
<dbReference type="GO" id="GO:0042597">
    <property type="term" value="C:periplasmic space"/>
    <property type="evidence" value="ECO:0007669"/>
    <property type="project" value="UniProtKB-SubCell"/>
</dbReference>
<dbReference type="InterPro" id="IPR059052">
    <property type="entry name" value="HH_YbhG-like"/>
</dbReference>
<dbReference type="RefSeq" id="WP_189534638.1">
    <property type="nucleotide sequence ID" value="NZ_BMYX01000014.1"/>
</dbReference>
<gene>
    <name evidence="4" type="ORF">GCM10011289_24090</name>
</gene>
<proteinExistence type="predicted"/>
<dbReference type="InterPro" id="IPR050465">
    <property type="entry name" value="UPF0194_transport"/>
</dbReference>
<feature type="domain" description="YbhG-like alpha-helical hairpin" evidence="3">
    <location>
        <begin position="72"/>
        <end position="201"/>
    </location>
</feature>
<dbReference type="PANTHER" id="PTHR32347">
    <property type="entry name" value="EFFLUX SYSTEM COMPONENT YKNX-RELATED"/>
    <property type="match status" value="1"/>
</dbReference>
<dbReference type="AlphaFoldDB" id="A0A918UAM7"/>
<dbReference type="Gene3D" id="1.10.287.470">
    <property type="entry name" value="Helix hairpin bin"/>
    <property type="match status" value="1"/>
</dbReference>
<reference evidence="4" key="2">
    <citation type="submission" date="2020-09" db="EMBL/GenBank/DDBJ databases">
        <authorList>
            <person name="Sun Q."/>
            <person name="Kim S."/>
        </authorList>
    </citation>
    <scope>NUCLEOTIDE SEQUENCE</scope>
    <source>
        <strain evidence="4">KCTC 32182</strain>
    </source>
</reference>
<dbReference type="Gene3D" id="2.40.50.100">
    <property type="match status" value="1"/>
</dbReference>
<protein>
    <submittedName>
        <fullName evidence="4">UPF0194 membrane protein</fullName>
    </submittedName>
</protein>
<evidence type="ECO:0000313" key="4">
    <source>
        <dbReference type="EMBL" id="GGY19821.1"/>
    </source>
</evidence>
<dbReference type="Gene3D" id="2.40.30.170">
    <property type="match status" value="1"/>
</dbReference>
<dbReference type="PANTHER" id="PTHR32347:SF29">
    <property type="entry name" value="UPF0194 MEMBRANE PROTEIN YBHG"/>
    <property type="match status" value="1"/>
</dbReference>
<dbReference type="Pfam" id="PF25881">
    <property type="entry name" value="HH_YBHG"/>
    <property type="match status" value="1"/>
</dbReference>
<dbReference type="NCBIfam" id="NF002939">
    <property type="entry name" value="PRK03598.1"/>
    <property type="match status" value="1"/>
</dbReference>
<reference evidence="4" key="1">
    <citation type="journal article" date="2014" name="Int. J. Syst. Evol. Microbiol.">
        <title>Complete genome sequence of Corynebacterium casei LMG S-19264T (=DSM 44701T), isolated from a smear-ripened cheese.</title>
        <authorList>
            <consortium name="US DOE Joint Genome Institute (JGI-PGF)"/>
            <person name="Walter F."/>
            <person name="Albersmeier A."/>
            <person name="Kalinowski J."/>
            <person name="Ruckert C."/>
        </authorList>
    </citation>
    <scope>NUCLEOTIDE SEQUENCE</scope>
    <source>
        <strain evidence="4">KCTC 32182</strain>
    </source>
</reference>
<dbReference type="Proteomes" id="UP000645257">
    <property type="component" value="Unassembled WGS sequence"/>
</dbReference>
<sequence length="324" mass="34326">MNKRWLLPVAAVAALSLYYGWSWYAAGPAEPVLSGNVDIREVNVAFRVGGRLKSLTVDEGASVRAGEVLGELDAQPLEHARDDASAALAALKARQALYHAGYRKEDVEQARAAVDAKAAALGNASEVLARQQTLAGTGASAQRVLDEARAQRDQAAAQLVAARAQYRALTKGYRAEEIAEADANVGRARAHLAGLELQVADTVLRAPAAGVILTRAVEPGSMLAAGGTVFTLSLRRPVWVRAYAAEPDLPRFSSGTRVKVSCDGCRARYDGVVGFVSPTAEFTPKNVETADLRTALVYRLRVVIANPDDGLRQGMPVTVRLAGG</sequence>
<dbReference type="SUPFAM" id="SSF111369">
    <property type="entry name" value="HlyD-like secretion proteins"/>
    <property type="match status" value="2"/>
</dbReference>
<comment type="subcellular location">
    <subcellularLocation>
        <location evidence="1">Cell envelope</location>
    </subcellularLocation>
</comment>
<accession>A0A918UAM7</accession>
<dbReference type="EMBL" id="BMYX01000014">
    <property type="protein sequence ID" value="GGY19821.1"/>
    <property type="molecule type" value="Genomic_DNA"/>
</dbReference>
<organism evidence="4 5">
    <name type="scientific">Paludibacterium paludis</name>
    <dbReference type="NCBI Taxonomy" id="1225769"/>
    <lineage>
        <taxon>Bacteria</taxon>
        <taxon>Pseudomonadati</taxon>
        <taxon>Pseudomonadota</taxon>
        <taxon>Betaproteobacteria</taxon>
        <taxon>Neisseriales</taxon>
        <taxon>Chromobacteriaceae</taxon>
        <taxon>Paludibacterium</taxon>
    </lineage>
</organism>
<evidence type="ECO:0000256" key="1">
    <source>
        <dbReference type="ARBA" id="ARBA00004196"/>
    </source>
</evidence>
<keyword evidence="5" id="KW-1185">Reference proteome</keyword>
<keyword evidence="2" id="KW-0175">Coiled coil</keyword>
<comment type="caution">
    <text evidence="4">The sequence shown here is derived from an EMBL/GenBank/DDBJ whole genome shotgun (WGS) entry which is preliminary data.</text>
</comment>
<evidence type="ECO:0000313" key="5">
    <source>
        <dbReference type="Proteomes" id="UP000645257"/>
    </source>
</evidence>
<evidence type="ECO:0000256" key="2">
    <source>
        <dbReference type="ARBA" id="ARBA00023054"/>
    </source>
</evidence>
<name>A0A918UAM7_9NEIS</name>